<dbReference type="KEGG" id="rul:UC8_12870"/>
<keyword evidence="2" id="KW-1185">Reference proteome</keyword>
<dbReference type="RefSeq" id="WP_068138701.1">
    <property type="nucleotide sequence ID" value="NZ_CP042914.1"/>
</dbReference>
<sequence>MFIAVSVGNEVDAYFAAHPNEIEAYATFFQKVAAHIREQLPEATVGCKMTLPGRSGQLRDSLQRIDAEADTIMLTYYPLDDQFYVRDPTVVAAITVT</sequence>
<accession>A0A5B9QN67</accession>
<reference evidence="1 2" key="1">
    <citation type="submission" date="2019-08" db="EMBL/GenBank/DDBJ databases">
        <title>Deep-cultivation of Planctomycetes and their phenomic and genomic characterization uncovers novel biology.</title>
        <authorList>
            <person name="Wiegand S."/>
            <person name="Jogler M."/>
            <person name="Boedeker C."/>
            <person name="Pinto D."/>
            <person name="Vollmers J."/>
            <person name="Rivas-Marin E."/>
            <person name="Kohn T."/>
            <person name="Peeters S.H."/>
            <person name="Heuer A."/>
            <person name="Rast P."/>
            <person name="Oberbeckmann S."/>
            <person name="Bunk B."/>
            <person name="Jeske O."/>
            <person name="Meyerdierks A."/>
            <person name="Storesund J.E."/>
            <person name="Kallscheuer N."/>
            <person name="Luecker S."/>
            <person name="Lage O.M."/>
            <person name="Pohl T."/>
            <person name="Merkel B.J."/>
            <person name="Hornburger P."/>
            <person name="Mueller R.-W."/>
            <person name="Bruemmer F."/>
            <person name="Labrenz M."/>
            <person name="Spormann A.M."/>
            <person name="Op den Camp H."/>
            <person name="Overmann J."/>
            <person name="Amann R."/>
            <person name="Jetten M.S.M."/>
            <person name="Mascher T."/>
            <person name="Medema M.H."/>
            <person name="Devos D.P."/>
            <person name="Kaster A.-K."/>
            <person name="Ovreas L."/>
            <person name="Rohde M."/>
            <person name="Galperin M.Y."/>
            <person name="Jogler C."/>
        </authorList>
    </citation>
    <scope>NUCLEOTIDE SEQUENCE [LARGE SCALE GENOMIC DNA]</scope>
    <source>
        <strain evidence="1 2">UC8</strain>
    </source>
</reference>
<dbReference type="OrthoDB" id="247958at2"/>
<dbReference type="Proteomes" id="UP000325286">
    <property type="component" value="Chromosome"/>
</dbReference>
<proteinExistence type="predicted"/>
<evidence type="ECO:0000313" key="2">
    <source>
        <dbReference type="Proteomes" id="UP000325286"/>
    </source>
</evidence>
<dbReference type="EMBL" id="CP042914">
    <property type="protein sequence ID" value="QEG39322.1"/>
    <property type="molecule type" value="Genomic_DNA"/>
</dbReference>
<evidence type="ECO:0000313" key="1">
    <source>
        <dbReference type="EMBL" id="QEG39322.1"/>
    </source>
</evidence>
<name>A0A5B9QN67_9BACT</name>
<dbReference type="Gene3D" id="3.20.20.80">
    <property type="entry name" value="Glycosidases"/>
    <property type="match status" value="1"/>
</dbReference>
<gene>
    <name evidence="1" type="ORF">UC8_12870</name>
</gene>
<protein>
    <submittedName>
        <fullName evidence="1">Uncharacterized protein</fullName>
    </submittedName>
</protein>
<dbReference type="AlphaFoldDB" id="A0A5B9QN67"/>
<organism evidence="1 2">
    <name type="scientific">Roseimaritima ulvae</name>
    <dbReference type="NCBI Taxonomy" id="980254"/>
    <lineage>
        <taxon>Bacteria</taxon>
        <taxon>Pseudomonadati</taxon>
        <taxon>Planctomycetota</taxon>
        <taxon>Planctomycetia</taxon>
        <taxon>Pirellulales</taxon>
        <taxon>Pirellulaceae</taxon>
        <taxon>Roseimaritima</taxon>
    </lineage>
</organism>